<protein>
    <submittedName>
        <fullName evidence="2">Uncharacterized protein</fullName>
    </submittedName>
</protein>
<proteinExistence type="predicted"/>
<dbReference type="HOGENOM" id="CLU_1531496_0_0_11"/>
<feature type="signal peptide" evidence="1">
    <location>
        <begin position="1"/>
        <end position="23"/>
    </location>
</feature>
<gene>
    <name evidence="2" type="ORF">HMPREF9336_00283</name>
</gene>
<keyword evidence="3" id="KW-1185">Reference proteome</keyword>
<evidence type="ECO:0000256" key="1">
    <source>
        <dbReference type="SAM" id="SignalP"/>
    </source>
</evidence>
<dbReference type="EMBL" id="ACZI02000003">
    <property type="protein sequence ID" value="EFV14864.1"/>
    <property type="molecule type" value="Genomic_DNA"/>
</dbReference>
<dbReference type="STRING" id="679197.HMPREF9336_00283"/>
<dbReference type="Proteomes" id="UP000004816">
    <property type="component" value="Unassembled WGS sequence"/>
</dbReference>
<reference evidence="2 3" key="1">
    <citation type="journal article" date="2011" name="Stand. Genomic Sci.">
        <title>High quality draft genome sequence of Segniliparus rugosus CDC 945(T)= (ATCC BAA-974(T)).</title>
        <authorList>
            <person name="Earl A.M."/>
            <person name="Desjardins C.A."/>
            <person name="Fitzgerald M.G."/>
            <person name="Arachchi H.M."/>
            <person name="Zeng Q."/>
            <person name="Mehta T."/>
            <person name="Griggs A."/>
            <person name="Birren B.W."/>
            <person name="Toney N.C."/>
            <person name="Carr J."/>
            <person name="Posey J."/>
            <person name="Butler W.R."/>
        </authorList>
    </citation>
    <scope>NUCLEOTIDE SEQUENCE [LARGE SCALE GENOMIC DNA]</scope>
    <source>
        <strain evidence="3">ATCC BAA-974 / DSM 45345 / CCUG 50838 / CIP 108380 / JCM 13579 / CDC 945</strain>
    </source>
</reference>
<evidence type="ECO:0000313" key="3">
    <source>
        <dbReference type="Proteomes" id="UP000004816"/>
    </source>
</evidence>
<sequence>MKLHFLPALALAAPLAGLAPAHAESASAAASCAALQEALPGLVSLQAQYHDLAGTTGEVDVMAWQNDPVGLYRKGQELSSSLHQTGGELRDAEPGITAPKLHASTVQLADMVDEGTGAIDSYLADPFSALRPEANEQLTDLAQRGLASFVHFQNAYQASCGALPTDGIPAQLPPR</sequence>
<name>E5XLB4_SEGRC</name>
<comment type="caution">
    <text evidence="2">The sequence shown here is derived from an EMBL/GenBank/DDBJ whole genome shotgun (WGS) entry which is preliminary data.</text>
</comment>
<dbReference type="RefSeq" id="WP_007467121.1">
    <property type="nucleotide sequence ID" value="NZ_KI391954.1"/>
</dbReference>
<dbReference type="AlphaFoldDB" id="E5XLB4"/>
<evidence type="ECO:0000313" key="2">
    <source>
        <dbReference type="EMBL" id="EFV14864.1"/>
    </source>
</evidence>
<feature type="chain" id="PRO_5039271993" evidence="1">
    <location>
        <begin position="24"/>
        <end position="175"/>
    </location>
</feature>
<accession>E5XLB4</accession>
<organism evidence="2 3">
    <name type="scientific">Segniliparus rugosus (strain ATCC BAA-974 / DSM 45345 / CCUG 50838 / CIP 108380 / JCM 13579 / CDC 945)</name>
    <dbReference type="NCBI Taxonomy" id="679197"/>
    <lineage>
        <taxon>Bacteria</taxon>
        <taxon>Bacillati</taxon>
        <taxon>Actinomycetota</taxon>
        <taxon>Actinomycetes</taxon>
        <taxon>Mycobacteriales</taxon>
        <taxon>Segniliparaceae</taxon>
        <taxon>Segniliparus</taxon>
    </lineage>
</organism>
<keyword evidence="1" id="KW-0732">Signal</keyword>